<dbReference type="HOGENOM" id="CLU_509064_0_0_1"/>
<keyword evidence="3" id="KW-1185">Reference proteome</keyword>
<accession>E4ZI65</accession>
<dbReference type="eggNOG" id="ENOG502SV9Y">
    <property type="taxonomic scope" value="Eukaryota"/>
</dbReference>
<dbReference type="VEuPathDB" id="FungiDB:LEMA_P062420.1"/>
<evidence type="ECO:0000313" key="2">
    <source>
        <dbReference type="EMBL" id="CBX91208.1"/>
    </source>
</evidence>
<gene>
    <name evidence="2" type="ORF">LEMA_P062420.1</name>
</gene>
<dbReference type="OrthoDB" id="3945102at2759"/>
<dbReference type="EMBL" id="FP929065">
    <property type="protein sequence ID" value="CBX91208.1"/>
    <property type="molecule type" value="Genomic_DNA"/>
</dbReference>
<dbReference type="InParanoid" id="E4ZI65"/>
<feature type="region of interest" description="Disordered" evidence="1">
    <location>
        <begin position="389"/>
        <end position="445"/>
    </location>
</feature>
<evidence type="ECO:0000313" key="3">
    <source>
        <dbReference type="Proteomes" id="UP000002668"/>
    </source>
</evidence>
<name>E4ZI65_LEPMJ</name>
<sequence>MDDLDFLHEIPSDLSHATLKVLLPSGEVCHISDSVDPYRLIDRCPLLFHAFEVGHRGRLQASIDAPSKSAMIALLRYCYTGTPLNHFSEGQESTLLLQAHAYKMAVDFDLHKLQLLVHGNFTCHLEAATYLHDHPVDLLNTIRFIYKCFDNPNLRSQHGIIATLHNYCVSTYISHRLDHNQEFLTLVSEIPSFGQDLCRTNIERGFEDDCASAIICLPPNQTGSPADISVTESDSKDLTNEMICDQPSMLPVSSVIDGVDQALDGQERSHNESDIVVPSTSTLVIRPLIPCPLTKSTPDQDHSLSSDDDGFMMNHQSIYIRIHARIYKMRLRIKRHTPTRLPIQQSDTISLSDRLIVHHPTPKSIYRSLFFSVEPENQLQNSTTISPRAMYQDPWSTPPPPPPQDQPPNPAQPSLRSPPQPKPQPKPRPSRPGEQEIPTLTFQPCPECHHRRLPREYPAAPPTPHCAHSAKLCIYCTHEAIRKAVAGVGRGWQESGVRCIEEGCMAVMGRGEVEAGVLELVKREKGRGKSRVDKE</sequence>
<evidence type="ECO:0000256" key="1">
    <source>
        <dbReference type="SAM" id="MobiDB-lite"/>
    </source>
</evidence>
<protein>
    <submittedName>
        <fullName evidence="2">Predicted protein</fullName>
    </submittedName>
</protein>
<dbReference type="Proteomes" id="UP000002668">
    <property type="component" value="Genome"/>
</dbReference>
<reference evidence="3" key="1">
    <citation type="journal article" date="2011" name="Nat. Commun.">
        <title>Effector diversification within compartments of the Leptosphaeria maculans genome affected by Repeat-Induced Point mutations.</title>
        <authorList>
            <person name="Rouxel T."/>
            <person name="Grandaubert J."/>
            <person name="Hane J.K."/>
            <person name="Hoede C."/>
            <person name="van de Wouw A.P."/>
            <person name="Couloux A."/>
            <person name="Dominguez V."/>
            <person name="Anthouard V."/>
            <person name="Bally P."/>
            <person name="Bourras S."/>
            <person name="Cozijnsen A.J."/>
            <person name="Ciuffetti L.M."/>
            <person name="Degrave A."/>
            <person name="Dilmaghani A."/>
            <person name="Duret L."/>
            <person name="Fudal I."/>
            <person name="Goodwin S.B."/>
            <person name="Gout L."/>
            <person name="Glaser N."/>
            <person name="Linglin J."/>
            <person name="Kema G.H.J."/>
            <person name="Lapalu N."/>
            <person name="Lawrence C.B."/>
            <person name="May K."/>
            <person name="Meyer M."/>
            <person name="Ollivier B."/>
            <person name="Poulain J."/>
            <person name="Schoch C.L."/>
            <person name="Simon A."/>
            <person name="Spatafora J.W."/>
            <person name="Stachowiak A."/>
            <person name="Turgeon B.G."/>
            <person name="Tyler B.M."/>
            <person name="Vincent D."/>
            <person name="Weissenbach J."/>
            <person name="Amselem J."/>
            <person name="Quesneville H."/>
            <person name="Oliver R.P."/>
            <person name="Wincker P."/>
            <person name="Balesdent M.-H."/>
            <person name="Howlett B.J."/>
        </authorList>
    </citation>
    <scope>NUCLEOTIDE SEQUENCE [LARGE SCALE GENOMIC DNA]</scope>
    <source>
        <strain evidence="3">JN3 / isolate v23.1.3 / race Av1-4-5-6-7-8</strain>
    </source>
</reference>
<organism evidence="3">
    <name type="scientific">Leptosphaeria maculans (strain JN3 / isolate v23.1.3 / race Av1-4-5-6-7-8)</name>
    <name type="common">Blackleg fungus</name>
    <name type="synonym">Phoma lingam</name>
    <dbReference type="NCBI Taxonomy" id="985895"/>
    <lineage>
        <taxon>Eukaryota</taxon>
        <taxon>Fungi</taxon>
        <taxon>Dikarya</taxon>
        <taxon>Ascomycota</taxon>
        <taxon>Pezizomycotina</taxon>
        <taxon>Dothideomycetes</taxon>
        <taxon>Pleosporomycetidae</taxon>
        <taxon>Pleosporales</taxon>
        <taxon>Pleosporineae</taxon>
        <taxon>Leptosphaeriaceae</taxon>
        <taxon>Plenodomus</taxon>
        <taxon>Plenodomus lingam/Leptosphaeria maculans species complex</taxon>
    </lineage>
</organism>
<proteinExistence type="predicted"/>
<feature type="compositionally biased region" description="Pro residues" evidence="1">
    <location>
        <begin position="396"/>
        <end position="427"/>
    </location>
</feature>
<dbReference type="AlphaFoldDB" id="E4ZI65"/>